<dbReference type="GO" id="GO:0005634">
    <property type="term" value="C:nucleus"/>
    <property type="evidence" value="ECO:0007669"/>
    <property type="project" value="UniProtKB-SubCell"/>
</dbReference>
<feature type="compositionally biased region" description="Polar residues" evidence="3">
    <location>
        <begin position="1597"/>
        <end position="1606"/>
    </location>
</feature>
<feature type="compositionally biased region" description="Polar residues" evidence="3">
    <location>
        <begin position="1547"/>
        <end position="1563"/>
    </location>
</feature>
<feature type="region of interest" description="Disordered" evidence="3">
    <location>
        <begin position="1718"/>
        <end position="1744"/>
    </location>
</feature>
<accession>A0A8C5WF62</accession>
<feature type="compositionally biased region" description="Polar residues" evidence="3">
    <location>
        <begin position="1854"/>
        <end position="1863"/>
    </location>
</feature>
<feature type="compositionally biased region" description="Polar residues" evidence="3">
    <location>
        <begin position="1752"/>
        <end position="1762"/>
    </location>
</feature>
<proteinExistence type="predicted"/>
<feature type="compositionally biased region" description="Polar residues" evidence="3">
    <location>
        <begin position="1516"/>
        <end position="1528"/>
    </location>
</feature>
<evidence type="ECO:0000256" key="2">
    <source>
        <dbReference type="ARBA" id="ARBA00023242"/>
    </source>
</evidence>
<name>A0A8C5WF62_9ANUR</name>
<sequence length="2004" mass="223413">MLNKSARFSKLLPFPRDIVNALQEDEIHLDSVLRGKFASGRSRLAWLACGPHLEVTNTITAERISAYHFSGVTDQSPTVAAVKEFSWQRKTGLLVGLKNSEGSVLCLYNVGISKVVKAVVLPGSVIALEPIINHGGASASTQHLHQSLRWFFGVAAAVTDAGHILLIDLCLDDLTASQDELEASDLEMIRGVTTEIPRLRDNAIREHRHLCLELQALTGASVSTMSYISRTNQLAVGFSDGQLSLWNMKTLRLEYHTQIEGGSIPIFSINFQEPENDPRHCCYLWVVQSSQSGDVSLHLLQMAFGDRNCMTSGNILYENLEYCEERYSLDLSSSAMLLGEHATSIKLLSCQTIEKFCAPRDYSIHEVTSPETSVCIFAWQMNGFEPDASSIYLGVFDINRWYQAQMPDSLRQGQFLRSCSYFAFWSLEDLSNVTTESIIDILVQERSLNRGAPPSYPPPEQFFFPSNYNFDAICLLTSGIVHVKCIGSQKQTLGILKKPGYSLKQTVPQSFKGCLVAGLVSPRLIDAQFNISEDEKLKSILSAAVDTNSHALLSNCIKQNVQTGQSENLRFLLEFTWNKMVITKDEFDTLCAPLFDGSCNFIDQQTLKSLQKCHQRFRNLTSIMSCFVKEASTITPQGLTDLGNKKMVGNHLMLYASVVLWFCRVGLLPDNTDESMQLNRPYYDYKRTEQYYLEQRKKMEHLSSLSRGKWKGNSLMIDRMISRLGIRVKHLWTRDGHGTGIYPPSSLHALLDLYLLETADEMSKHAITIYFLLDVMVFLPDKNSSSIDSFPSAFSLPPGLIKHTQGLWLLDHDDSQNAMDCILHPSATRLMTWQHAQIIENLMRLGDHKLAMRYIMVMKPPATTTHDVKMLMTVFLTNGNVLEAWNLQRDHSTLHNSEELLKDVYEICSEMGLMGELMKVNMTPLEQDVLQKFLGTSGNVRNQEMLLVHYLQRANYTKALQLNQSMKNTPVEDRDPRLCERAVFRNAMLNQLAKFIPGVQQSLDRERADHKPPQRKEVSRPKPLSATAKPAKGRVVTKSSFIKNVLSKIKEVALAYDDPVSPEKSPGIDELPSNVQDSAYPGLFFGLPLSKLRNISRLHNSLTKDSASPAPDYNIINNVLSPAVKFVPSSPVQNTTRPGEFSLLETPVVVKRAKALATKTLNTTYCGFTPQSILRSTIRTTPPASLSASPRRSVTPPFLPKEPKISFMEDIGKFSTSVLSPDRSLPVISATDIEQPEMTVTSALFPLSTPDTEQKATSEIQDNRPFQIETSKEMNVSVRSDETSLEFHDAPTPEDLEGDVVTGPCSSDDSEPMDVEMSEVYVLESVHIENEMTKENVEAIQSIHDTDLIASKPLDRTDEELISKVESFEQLPQIEEPVIETTVLPCIETQVVRKEDRLSESGVDFHLLHQNAPTESVSNFAILEHHYSTEFAVTAVDSELNNAEGEHFVEQTNFSLVLEAEDNVDEVQQSVKDPSTDSTDELKHKSVCEESVGEKSPISVLLPACNIKCTAEMPPSVNTESGNNSPESLSEHSRVVLKPPTPRRSIKTFSESDSEEMPSTQIRACSEKPTLEQEGEDNVNLLSAPEVEPTLPRTRSGKQVQKTQPDMENVPEPPATPTRARKKRPQTQGDTNATGEDPAPAQPPTPTRSCKSKFKVQNDEVDLQSLPVLPTTPTRALRRKVLAQDQIKPEDPDSTDALPPTPSRITRSKKMELNNVTSTNNKANDHQLSVATPVKGRRGRRPVNELVKHFELSSSQPDSTSPPVSPKRLTLRWTKNRSQNKLLEEVFLKAIEQNADNSEKPVKSISEAKDIVSEIPVEPALDKVETSVSKTKKRKGSSPTTTKDSDTLELPESQDLTSVTYAFSTPVPKRRKTKAAAASLEHVDPQSSSTYVFSPPSTRSGRVRRSSNRKVEKLPSTPEPGENLDSNPIPKRRGRPPKHATQQMSVDKGAWSPPPVTISLLTPPEKTDASIPYSKPEPGLTTTQKKTLKKRKLLSKSVSRRTLR</sequence>
<evidence type="ECO:0000256" key="1">
    <source>
        <dbReference type="ARBA" id="ARBA00004123"/>
    </source>
</evidence>
<feature type="region of interest" description="Disordered" evidence="3">
    <location>
        <begin position="1749"/>
        <end position="1768"/>
    </location>
</feature>
<feature type="compositionally biased region" description="Polar residues" evidence="3">
    <location>
        <begin position="1718"/>
        <end position="1730"/>
    </location>
</feature>
<feature type="region of interest" description="Disordered" evidence="3">
    <location>
        <begin position="1288"/>
        <end position="1312"/>
    </location>
</feature>
<feature type="domain" description="ELYS-like" evidence="4">
    <location>
        <begin position="715"/>
        <end position="935"/>
    </location>
</feature>
<dbReference type="Ensembl" id="ENSLLET00000034876.1">
    <property type="protein sequence ID" value="ENSLLEP00000033601.1"/>
    <property type="gene ID" value="ENSLLEG00000021260.1"/>
</dbReference>
<gene>
    <name evidence="6" type="primary">AHCTF1</name>
</gene>
<protein>
    <submittedName>
        <fullName evidence="6">AT-hook containing transcription factor 1</fullName>
    </submittedName>
</protein>
<dbReference type="Pfam" id="PF16687">
    <property type="entry name" value="ELYS-bb"/>
    <property type="match status" value="1"/>
</dbReference>
<dbReference type="Proteomes" id="UP000694569">
    <property type="component" value="Unplaced"/>
</dbReference>
<dbReference type="GeneTree" id="ENSGT00390000018900"/>
<dbReference type="InterPro" id="IPR052620">
    <property type="entry name" value="ELYS/MEL-28_NucAsmblyFactor"/>
</dbReference>
<feature type="region of interest" description="Disordered" evidence="3">
    <location>
        <begin position="1820"/>
        <end position="2004"/>
    </location>
</feature>
<feature type="region of interest" description="Disordered" evidence="3">
    <location>
        <begin position="1000"/>
        <end position="1032"/>
    </location>
</feature>
<feature type="compositionally biased region" description="Basic and acidic residues" evidence="3">
    <location>
        <begin position="1003"/>
        <end position="1020"/>
    </location>
</feature>
<feature type="region of interest" description="Disordered" evidence="3">
    <location>
        <begin position="1180"/>
        <end position="1201"/>
    </location>
</feature>
<keyword evidence="2" id="KW-0539">Nucleus</keyword>
<feature type="compositionally biased region" description="Polar residues" evidence="3">
    <location>
        <begin position="1885"/>
        <end position="1900"/>
    </location>
</feature>
<feature type="domain" description="ELYS beta-propeller" evidence="5">
    <location>
        <begin position="9"/>
        <end position="482"/>
    </location>
</feature>
<dbReference type="PANTHER" id="PTHR21583:SF8">
    <property type="entry name" value="PROTEIN ELYS"/>
    <property type="match status" value="1"/>
</dbReference>
<dbReference type="OrthoDB" id="20729at2759"/>
<reference evidence="6" key="2">
    <citation type="submission" date="2025-09" db="UniProtKB">
        <authorList>
            <consortium name="Ensembl"/>
        </authorList>
    </citation>
    <scope>IDENTIFICATION</scope>
</reference>
<evidence type="ECO:0000256" key="3">
    <source>
        <dbReference type="SAM" id="MobiDB-lite"/>
    </source>
</evidence>
<evidence type="ECO:0000259" key="5">
    <source>
        <dbReference type="Pfam" id="PF16687"/>
    </source>
</evidence>
<dbReference type="PANTHER" id="PTHR21583">
    <property type="entry name" value="ELYS PROTEIN"/>
    <property type="match status" value="1"/>
</dbReference>
<evidence type="ECO:0000313" key="6">
    <source>
        <dbReference type="Ensembl" id="ENSLLEP00000033601.1"/>
    </source>
</evidence>
<comment type="subcellular location">
    <subcellularLocation>
        <location evidence="1">Nucleus</location>
    </subcellularLocation>
</comment>
<dbReference type="Pfam" id="PF13934">
    <property type="entry name" value="ELYS"/>
    <property type="match status" value="1"/>
</dbReference>
<evidence type="ECO:0000313" key="7">
    <source>
        <dbReference type="Proteomes" id="UP000694569"/>
    </source>
</evidence>
<dbReference type="InterPro" id="IPR025151">
    <property type="entry name" value="ELYS_dom"/>
</dbReference>
<feature type="compositionally biased region" description="Low complexity" evidence="3">
    <location>
        <begin position="1180"/>
        <end position="1193"/>
    </location>
</feature>
<feature type="region of interest" description="Disordered" evidence="3">
    <location>
        <begin position="1516"/>
        <end position="1705"/>
    </location>
</feature>
<reference evidence="6" key="1">
    <citation type="submission" date="2025-08" db="UniProtKB">
        <authorList>
            <consortium name="Ensembl"/>
        </authorList>
    </citation>
    <scope>IDENTIFICATION</scope>
</reference>
<evidence type="ECO:0000259" key="4">
    <source>
        <dbReference type="Pfam" id="PF13934"/>
    </source>
</evidence>
<feature type="compositionally biased region" description="Basic residues" evidence="3">
    <location>
        <begin position="1986"/>
        <end position="2004"/>
    </location>
</feature>
<keyword evidence="7" id="KW-1185">Reference proteome</keyword>
<organism evidence="6 7">
    <name type="scientific">Leptobrachium leishanense</name>
    <name type="common">Leishan spiny toad</name>
    <dbReference type="NCBI Taxonomy" id="445787"/>
    <lineage>
        <taxon>Eukaryota</taxon>
        <taxon>Metazoa</taxon>
        <taxon>Chordata</taxon>
        <taxon>Craniata</taxon>
        <taxon>Vertebrata</taxon>
        <taxon>Euteleostomi</taxon>
        <taxon>Amphibia</taxon>
        <taxon>Batrachia</taxon>
        <taxon>Anura</taxon>
        <taxon>Pelobatoidea</taxon>
        <taxon>Megophryidae</taxon>
        <taxon>Leptobrachium</taxon>
    </lineage>
</organism>
<dbReference type="InterPro" id="IPR032040">
    <property type="entry name" value="ELYS-bb"/>
</dbReference>